<comment type="caution">
    <text evidence="4">The sequence shown here is derived from an EMBL/GenBank/DDBJ whole genome shotgun (WGS) entry which is preliminary data.</text>
</comment>
<dbReference type="InterPro" id="IPR001568">
    <property type="entry name" value="RNase_T2-like"/>
</dbReference>
<dbReference type="GO" id="GO:0005576">
    <property type="term" value="C:extracellular region"/>
    <property type="evidence" value="ECO:0007669"/>
    <property type="project" value="TreeGrafter"/>
</dbReference>
<dbReference type="Pfam" id="PF00445">
    <property type="entry name" value="Ribonuclease_T2"/>
    <property type="match status" value="1"/>
</dbReference>
<evidence type="ECO:0000313" key="5">
    <source>
        <dbReference type="Proteomes" id="UP001146793"/>
    </source>
</evidence>
<dbReference type="InterPro" id="IPR036430">
    <property type="entry name" value="RNase_T2-like_sf"/>
</dbReference>
<evidence type="ECO:0000256" key="1">
    <source>
        <dbReference type="ARBA" id="ARBA00007469"/>
    </source>
</evidence>
<dbReference type="PANTHER" id="PTHR11240:SF22">
    <property type="entry name" value="RIBONUCLEASE T2"/>
    <property type="match status" value="1"/>
</dbReference>
<accession>A0AAV7ZR94</accession>
<organism evidence="4 5">
    <name type="scientific">Anaeramoeba flamelloides</name>
    <dbReference type="NCBI Taxonomy" id="1746091"/>
    <lineage>
        <taxon>Eukaryota</taxon>
        <taxon>Metamonada</taxon>
        <taxon>Anaeramoebidae</taxon>
        <taxon>Anaeramoeba</taxon>
    </lineage>
</organism>
<proteinExistence type="inferred from homology"/>
<feature type="signal peptide" evidence="3">
    <location>
        <begin position="1"/>
        <end position="19"/>
    </location>
</feature>
<name>A0AAV7ZR94_9EUKA</name>
<evidence type="ECO:0000313" key="4">
    <source>
        <dbReference type="EMBL" id="KAJ3442878.1"/>
    </source>
</evidence>
<dbReference type="GO" id="GO:0033897">
    <property type="term" value="F:ribonuclease T2 activity"/>
    <property type="evidence" value="ECO:0007669"/>
    <property type="project" value="InterPro"/>
</dbReference>
<dbReference type="Proteomes" id="UP001146793">
    <property type="component" value="Unassembled WGS sequence"/>
</dbReference>
<dbReference type="GO" id="GO:0003723">
    <property type="term" value="F:RNA binding"/>
    <property type="evidence" value="ECO:0007669"/>
    <property type="project" value="InterPro"/>
</dbReference>
<reference evidence="4" key="1">
    <citation type="submission" date="2022-08" db="EMBL/GenBank/DDBJ databases">
        <title>Novel sulphate-reducing endosymbionts in the free-living metamonad Anaeramoeba.</title>
        <authorList>
            <person name="Jerlstrom-Hultqvist J."/>
            <person name="Cepicka I."/>
            <person name="Gallot-Lavallee L."/>
            <person name="Salas-Leiva D."/>
            <person name="Curtis B.A."/>
            <person name="Zahonova K."/>
            <person name="Pipaliya S."/>
            <person name="Dacks J."/>
            <person name="Roger A.J."/>
        </authorList>
    </citation>
    <scope>NUCLEOTIDE SEQUENCE</scope>
    <source>
        <strain evidence="4">Busselton2</strain>
    </source>
</reference>
<keyword evidence="3" id="KW-0732">Signal</keyword>
<dbReference type="Gene3D" id="3.90.730.10">
    <property type="entry name" value="Ribonuclease T2-like"/>
    <property type="match status" value="1"/>
</dbReference>
<feature type="chain" id="PRO_5043440253" evidence="3">
    <location>
        <begin position="20"/>
        <end position="224"/>
    </location>
</feature>
<dbReference type="AlphaFoldDB" id="A0AAV7ZR94"/>
<comment type="similarity">
    <text evidence="1 2">Belongs to the RNase T2 family.</text>
</comment>
<dbReference type="SUPFAM" id="SSF55895">
    <property type="entry name" value="Ribonuclease Rh-like"/>
    <property type="match status" value="1"/>
</dbReference>
<evidence type="ECO:0000256" key="3">
    <source>
        <dbReference type="SAM" id="SignalP"/>
    </source>
</evidence>
<evidence type="ECO:0000256" key="2">
    <source>
        <dbReference type="RuleBase" id="RU004328"/>
    </source>
</evidence>
<dbReference type="GO" id="GO:0006401">
    <property type="term" value="P:RNA catabolic process"/>
    <property type="evidence" value="ECO:0007669"/>
    <property type="project" value="TreeGrafter"/>
</dbReference>
<sequence length="224" mass="26251">MKIINSLLLLFGIFVCVKSAIPNEFFYLRQMGPSDCIGNKCTVPSWYRQFAVHVFSARNDTYVPTNCDSNYPFSLDEIQSLVPDLSLEWPDFWNFDAPEGFWKTNWEKHGTCLLETLQNEYNYFETTLILKTYLDVEEMMIENKIFPSNTTSYSYDQYDNAIIRHTLKKPTIHCTKWGNKIALHEFGFCFNKQLQLIDCSDNLREIEEVECGDKSSIYMIQLSQ</sequence>
<protein>
    <submittedName>
        <fullName evidence="4">Ribonuclease t2</fullName>
    </submittedName>
</protein>
<dbReference type="EMBL" id="JANTQA010000026">
    <property type="protein sequence ID" value="KAJ3442878.1"/>
    <property type="molecule type" value="Genomic_DNA"/>
</dbReference>
<dbReference type="PANTHER" id="PTHR11240">
    <property type="entry name" value="RIBONUCLEASE T2"/>
    <property type="match status" value="1"/>
</dbReference>
<gene>
    <name evidence="4" type="ORF">M0812_12630</name>
</gene>